<dbReference type="RefSeq" id="WP_066156305.1">
    <property type="nucleotide sequence ID" value="NZ_CP020814.1"/>
</dbReference>
<protein>
    <submittedName>
        <fullName evidence="1">Uncharacterized protein</fullName>
    </submittedName>
</protein>
<dbReference type="KEGG" id="bkw:BkAM31D_19580"/>
<organism evidence="1 2">
    <name type="scientific">Halalkalibacter krulwichiae</name>
    <dbReference type="NCBI Taxonomy" id="199441"/>
    <lineage>
        <taxon>Bacteria</taxon>
        <taxon>Bacillati</taxon>
        <taxon>Bacillota</taxon>
        <taxon>Bacilli</taxon>
        <taxon>Bacillales</taxon>
        <taxon>Bacillaceae</taxon>
        <taxon>Halalkalibacter</taxon>
    </lineage>
</organism>
<proteinExistence type="predicted"/>
<name>A0A1X9MEJ1_9BACI</name>
<accession>A0A1X9MEJ1</accession>
<evidence type="ECO:0000313" key="1">
    <source>
        <dbReference type="EMBL" id="ARK31859.1"/>
    </source>
</evidence>
<dbReference type="AlphaFoldDB" id="A0A1X9MEJ1"/>
<reference evidence="1 2" key="1">
    <citation type="submission" date="2017-04" db="EMBL/GenBank/DDBJ databases">
        <title>Bacillus krulwichiae AM31D Genome sequencing and assembly.</title>
        <authorList>
            <person name="Krulwich T.A."/>
            <person name="Anastor L."/>
            <person name="Ehrlich R."/>
            <person name="Ehrlich G.D."/>
            <person name="Janto B."/>
        </authorList>
    </citation>
    <scope>NUCLEOTIDE SEQUENCE [LARGE SCALE GENOMIC DNA]</scope>
    <source>
        <strain evidence="1 2">AM31D</strain>
    </source>
</reference>
<keyword evidence="2" id="KW-1185">Reference proteome</keyword>
<sequence length="98" mass="11129">MLEHYNLAGTAVEDQYKGAGYAFLVVENGEFTKLIYENPECPPVAKDLSEDEILKLFIENSVDFYELEKNKGKIYSGMCSCFQFVLPEVVIDTETESE</sequence>
<evidence type="ECO:0000313" key="2">
    <source>
        <dbReference type="Proteomes" id="UP000193006"/>
    </source>
</evidence>
<gene>
    <name evidence="1" type="ORF">BkAM31D_19580</name>
</gene>
<dbReference type="Proteomes" id="UP000193006">
    <property type="component" value="Chromosome"/>
</dbReference>
<dbReference type="CDD" id="cd22213">
    <property type="entry name" value="AcrIIC1"/>
    <property type="match status" value="1"/>
</dbReference>
<dbReference type="EMBL" id="CP020814">
    <property type="protein sequence ID" value="ARK31859.1"/>
    <property type="molecule type" value="Genomic_DNA"/>
</dbReference>